<proteinExistence type="predicted"/>
<name>A0ACC0VEI3_9HYPO</name>
<dbReference type="EMBL" id="CM047940">
    <property type="protein sequence ID" value="KAI9904872.1"/>
    <property type="molecule type" value="Genomic_DNA"/>
</dbReference>
<evidence type="ECO:0000313" key="1">
    <source>
        <dbReference type="EMBL" id="KAI9904872.1"/>
    </source>
</evidence>
<keyword evidence="2" id="KW-1185">Reference proteome</keyword>
<evidence type="ECO:0000313" key="2">
    <source>
        <dbReference type="Proteomes" id="UP001163324"/>
    </source>
</evidence>
<accession>A0ACC0VEI3</accession>
<protein>
    <submittedName>
        <fullName evidence="1">Uncharacterized protein</fullName>
    </submittedName>
</protein>
<organism evidence="1 2">
    <name type="scientific">Trichothecium roseum</name>
    <dbReference type="NCBI Taxonomy" id="47278"/>
    <lineage>
        <taxon>Eukaryota</taxon>
        <taxon>Fungi</taxon>
        <taxon>Dikarya</taxon>
        <taxon>Ascomycota</taxon>
        <taxon>Pezizomycotina</taxon>
        <taxon>Sordariomycetes</taxon>
        <taxon>Hypocreomycetidae</taxon>
        <taxon>Hypocreales</taxon>
        <taxon>Hypocreales incertae sedis</taxon>
        <taxon>Trichothecium</taxon>
    </lineage>
</organism>
<gene>
    <name evidence="1" type="ORF">N3K66_001401</name>
</gene>
<sequence length="620" mass="64654">METVQGDSAVVPSSSLPPRQEADRRSGPISASHPDDTNTNAITINDGKKSDANNDKNDNGGNDGHLSSSEDDDGDDGQKLPFSKAKCVALVATLTGASFLNTLSIQVVVIILPTIGTALSIPESRLQWVVSAYALAFGCFLLLWGRVADVCGRRRIFVCGSAWVAAVTAANPFVPGEVAFDVFRALHGLGAAANVPTAIGILGVTFPPGKAKNYAFSAYSAGAPLGSIFGNLLSGLIANYASWKWVFGACALMALAVTVASIFVIPPDPPRARPPTPSQSQEYSGGSSNGKSRSRAASIDWYGAVMVTVGLLTLLFALTEGNVVGWRTPWVPTLIAVSVLIILAFVLWQHRLETTPGAKPPLVCVSIFRKTPRLGAVMLIMALFFASFNSYLVYATYHIQSYQGLSPLQTMLRFVPTGAGGALVALAVARLMHRVPTLLILAVGNASISAANLLFALPIPDSASYFAWTLPAMLLAVVGADTTWPSLTLFTSRALPAEDQAVGGALINAVGQVGRAVGLALATAVQTAVVARERGVPVQRAGPMLTGDAPTLAGIRAASWTNFALGLASLTLVPVAFRTMEIVGKAPAAAPSRVRPESGGGEEGIVIQEGAGNEKRRVDG</sequence>
<reference evidence="1" key="1">
    <citation type="submission" date="2022-10" db="EMBL/GenBank/DDBJ databases">
        <title>Complete Genome of Trichothecium roseum strain YXFP-22015, a Plant Pathogen Isolated from Citrus.</title>
        <authorList>
            <person name="Wang Y."/>
            <person name="Zhu L."/>
        </authorList>
    </citation>
    <scope>NUCLEOTIDE SEQUENCE</scope>
    <source>
        <strain evidence="1">YXFP-22015</strain>
    </source>
</reference>
<comment type="caution">
    <text evidence="1">The sequence shown here is derived from an EMBL/GenBank/DDBJ whole genome shotgun (WGS) entry which is preliminary data.</text>
</comment>
<dbReference type="Proteomes" id="UP001163324">
    <property type="component" value="Chromosome 1"/>
</dbReference>